<evidence type="ECO:0000313" key="2">
    <source>
        <dbReference type="Proteomes" id="UP000184226"/>
    </source>
</evidence>
<protein>
    <submittedName>
        <fullName evidence="1">Formylmethanofuran dehydrogenase subunit E</fullName>
    </submittedName>
</protein>
<dbReference type="EMBL" id="FQXE01000003">
    <property type="protein sequence ID" value="SHH40998.1"/>
    <property type="molecule type" value="Genomic_DNA"/>
</dbReference>
<dbReference type="OrthoDB" id="259311at2"/>
<gene>
    <name evidence="1" type="ORF">SAMN04488135_103155</name>
</gene>
<sequence length="199" mass="21329">MSHPSFFDTAARITMYDPLAELLGAADKGLIEYSYTEVVKLAGHSCPTVAGAYLMTLRALKHLYGDGIAQRGDIKVEFRDDQLDGVTGVIANVVGLITGATVDNGFKGLAGKYDRRNLMSFNAPIEGEIRYQRLDTGAQATVSFNASVVPGSPGLMPALHRVLAGAATEEERGGFARDWQERVGSILENADHPELVTCA</sequence>
<accession>A0A1M5SRP3</accession>
<dbReference type="AlphaFoldDB" id="A0A1M5SRP3"/>
<dbReference type="RefSeq" id="WP_073102345.1">
    <property type="nucleotide sequence ID" value="NZ_FQXE01000003.1"/>
</dbReference>
<organism evidence="1 2">
    <name type="scientific">Pollutimonas bauzanensis</name>
    <dbReference type="NCBI Taxonomy" id="658167"/>
    <lineage>
        <taxon>Bacteria</taxon>
        <taxon>Pseudomonadati</taxon>
        <taxon>Pseudomonadota</taxon>
        <taxon>Betaproteobacteria</taxon>
        <taxon>Burkholderiales</taxon>
        <taxon>Alcaligenaceae</taxon>
        <taxon>Pollutimonas</taxon>
    </lineage>
</organism>
<proteinExistence type="predicted"/>
<dbReference type="STRING" id="658167.SAMN04488135_103155"/>
<reference evidence="1 2" key="1">
    <citation type="submission" date="2016-11" db="EMBL/GenBank/DDBJ databases">
        <authorList>
            <person name="Jaros S."/>
            <person name="Januszkiewicz K."/>
            <person name="Wedrychowicz H."/>
        </authorList>
    </citation>
    <scope>NUCLEOTIDE SEQUENCE [LARGE SCALE GENOMIC DNA]</scope>
    <source>
        <strain evidence="1 2">CGMCC 1.10190</strain>
    </source>
</reference>
<name>A0A1M5SRP3_9BURK</name>
<keyword evidence="2" id="KW-1185">Reference proteome</keyword>
<evidence type="ECO:0000313" key="1">
    <source>
        <dbReference type="EMBL" id="SHH40998.1"/>
    </source>
</evidence>
<dbReference type="SUPFAM" id="SSF143555">
    <property type="entry name" value="FwdE-like"/>
    <property type="match status" value="1"/>
</dbReference>
<dbReference type="Proteomes" id="UP000184226">
    <property type="component" value="Unassembled WGS sequence"/>
</dbReference>